<sequence length="518" mass="57153">MPGQPINPRWWTEESFEGRPLTEALRERDIAFVFRFLRSRGLSRSMIAGYTGLAETRVRAIANRHQIVTAYGVLERIAEGLAIPRSLMGLGTAAEELPVRPADPANDHSAAPVLLQWLARRSERDPETVLRDIGRSASTRPTGAALTPARSSIAEALLAYYRVDESSALQPYRVTLPDRELTLSIVTKPDWIGLSAALGTAAEQAVLIPRSDPALVLDEVHYAAAAARVAEISRRGTRVVDAPVYRLLSVEPRPDRLRCEFATTTFIEYALTMDLLEPELIANLPDARRRLPLRDRLLPDLAKVADVANRICAGGVCTLFAAARPADGRRDRPDYALLVQQRSEQVLNAVGRLSVIPKAFHEPLTDLANDAKLSATLLREMEEELFGRTELDSADVDVKRFADPMHPSLLSEPLRWLVDRRDAGVWRMESVGVGLNLMSGNYEMACLIVIEDPAWWTLFGGMIQGNWEADGLRIYSSLDTDLLHELMADAAWSDEGLFACAEGLRRLRAIAAGPAGSP</sequence>
<name>A0A841C1R4_9ACTN</name>
<protein>
    <recommendedName>
        <fullName evidence="3">Transcriptional regulator</fullName>
    </recommendedName>
</protein>
<comment type="caution">
    <text evidence="1">The sequence shown here is derived from an EMBL/GenBank/DDBJ whole genome shotgun (WGS) entry which is preliminary data.</text>
</comment>
<accession>A0A841C1R4</accession>
<dbReference type="EMBL" id="JACHMN010000003">
    <property type="protein sequence ID" value="MBB5872811.1"/>
    <property type="molecule type" value="Genomic_DNA"/>
</dbReference>
<dbReference type="RefSeq" id="WP_184843013.1">
    <property type="nucleotide sequence ID" value="NZ_JACHMN010000003.1"/>
</dbReference>
<keyword evidence="2" id="KW-1185">Reference proteome</keyword>
<proteinExistence type="predicted"/>
<gene>
    <name evidence="1" type="ORF">F4553_006245</name>
</gene>
<evidence type="ECO:0000313" key="2">
    <source>
        <dbReference type="Proteomes" id="UP000587527"/>
    </source>
</evidence>
<dbReference type="AlphaFoldDB" id="A0A841C1R4"/>
<dbReference type="Proteomes" id="UP000587527">
    <property type="component" value="Unassembled WGS sequence"/>
</dbReference>
<reference evidence="1 2" key="1">
    <citation type="submission" date="2020-08" db="EMBL/GenBank/DDBJ databases">
        <title>Sequencing the genomes of 1000 actinobacteria strains.</title>
        <authorList>
            <person name="Klenk H.-P."/>
        </authorList>
    </citation>
    <scope>NUCLEOTIDE SEQUENCE [LARGE SCALE GENOMIC DNA]</scope>
    <source>
        <strain evidence="1 2">DSM 45362</strain>
    </source>
</reference>
<evidence type="ECO:0008006" key="3">
    <source>
        <dbReference type="Google" id="ProtNLM"/>
    </source>
</evidence>
<evidence type="ECO:0000313" key="1">
    <source>
        <dbReference type="EMBL" id="MBB5872811.1"/>
    </source>
</evidence>
<organism evidence="1 2">
    <name type="scientific">Allocatelliglobosispora scoriae</name>
    <dbReference type="NCBI Taxonomy" id="643052"/>
    <lineage>
        <taxon>Bacteria</taxon>
        <taxon>Bacillati</taxon>
        <taxon>Actinomycetota</taxon>
        <taxon>Actinomycetes</taxon>
        <taxon>Micromonosporales</taxon>
        <taxon>Micromonosporaceae</taxon>
        <taxon>Allocatelliglobosispora</taxon>
    </lineage>
</organism>